<evidence type="ECO:0000313" key="2">
    <source>
        <dbReference type="EMBL" id="SDJ04834.1"/>
    </source>
</evidence>
<gene>
    <name evidence="2" type="ORF">SAMN05216192_11141</name>
</gene>
<organism evidence="2 3">
    <name type="scientific">Paenibacillus typhae</name>
    <dbReference type="NCBI Taxonomy" id="1174501"/>
    <lineage>
        <taxon>Bacteria</taxon>
        <taxon>Bacillati</taxon>
        <taxon>Bacillota</taxon>
        <taxon>Bacilli</taxon>
        <taxon>Bacillales</taxon>
        <taxon>Paenibacillaceae</taxon>
        <taxon>Paenibacillus</taxon>
    </lineage>
</organism>
<name>A0A1G8QJ68_9BACL</name>
<dbReference type="STRING" id="1174501.SAMN05216192_11141"/>
<sequence length="94" mass="9904">MVRSDILDNVMAFASVLAVFVLALVQLIKNNLNLPRNAIPFVGLAIGLLTGAAAYPFTDLDTVLRLWAGGLAGLAATGLFELAFNNRSQGSTRA</sequence>
<dbReference type="Proteomes" id="UP000199050">
    <property type="component" value="Unassembled WGS sequence"/>
</dbReference>
<evidence type="ECO:0000313" key="3">
    <source>
        <dbReference type="Proteomes" id="UP000199050"/>
    </source>
</evidence>
<feature type="transmembrane region" description="Helical" evidence="1">
    <location>
        <begin position="37"/>
        <end position="58"/>
    </location>
</feature>
<keyword evidence="3" id="KW-1185">Reference proteome</keyword>
<evidence type="ECO:0000256" key="1">
    <source>
        <dbReference type="SAM" id="Phobius"/>
    </source>
</evidence>
<dbReference type="Pfam" id="PF06946">
    <property type="entry name" value="Phage_holin_5_1"/>
    <property type="match status" value="1"/>
</dbReference>
<feature type="transmembrane region" description="Helical" evidence="1">
    <location>
        <begin position="6"/>
        <end position="25"/>
    </location>
</feature>
<dbReference type="AlphaFoldDB" id="A0A1G8QJ68"/>
<accession>A0A1G8QJ68</accession>
<keyword evidence="1" id="KW-0472">Membrane</keyword>
<feature type="transmembrane region" description="Helical" evidence="1">
    <location>
        <begin position="64"/>
        <end position="84"/>
    </location>
</feature>
<keyword evidence="1" id="KW-0812">Transmembrane</keyword>
<reference evidence="3" key="1">
    <citation type="submission" date="2016-10" db="EMBL/GenBank/DDBJ databases">
        <authorList>
            <person name="Varghese N."/>
            <person name="Submissions S."/>
        </authorList>
    </citation>
    <scope>NUCLEOTIDE SEQUENCE [LARGE SCALE GENOMIC DNA]</scope>
    <source>
        <strain evidence="3">CGMCC 1.11012</strain>
    </source>
</reference>
<proteinExistence type="predicted"/>
<keyword evidence="1" id="KW-1133">Transmembrane helix</keyword>
<dbReference type="InterPro" id="IPR009708">
    <property type="entry name" value="Phage_A118_holin/antiholin"/>
</dbReference>
<dbReference type="EMBL" id="FNDX01000011">
    <property type="protein sequence ID" value="SDJ04834.1"/>
    <property type="molecule type" value="Genomic_DNA"/>
</dbReference>
<protein>
    <submittedName>
        <fullName evidence="2">Bacteriophage A118-like holin, Hol118</fullName>
    </submittedName>
</protein>